<name>A0A8A4TIK4_SULCO</name>
<feature type="domain" description="ABC transporter" evidence="4">
    <location>
        <begin position="5"/>
        <end position="232"/>
    </location>
</feature>
<dbReference type="Pfam" id="PF00005">
    <property type="entry name" value="ABC_tran"/>
    <property type="match status" value="1"/>
</dbReference>
<keyword evidence="6" id="KW-1185">Reference proteome</keyword>
<dbReference type="Proteomes" id="UP000663929">
    <property type="component" value="Chromosome"/>
</dbReference>
<dbReference type="PANTHER" id="PTHR42939">
    <property type="entry name" value="ABC TRANSPORTER ATP-BINDING PROTEIN ALBC-RELATED"/>
    <property type="match status" value="1"/>
</dbReference>
<dbReference type="SMART" id="SM00382">
    <property type="entry name" value="AAA"/>
    <property type="match status" value="1"/>
</dbReference>
<keyword evidence="1" id="KW-0813">Transport</keyword>
<protein>
    <submittedName>
        <fullName evidence="5">ABC transporter ATP-binding protein</fullName>
    </submittedName>
</protein>
<proteinExistence type="predicted"/>
<reference evidence="5" key="1">
    <citation type="submission" date="2021-03" db="EMBL/GenBank/DDBJ databases">
        <title>Acanthopleuribacteraceae sp. M133.</title>
        <authorList>
            <person name="Wang G."/>
        </authorList>
    </citation>
    <scope>NUCLEOTIDE SEQUENCE</scope>
    <source>
        <strain evidence="5">M133</strain>
    </source>
</reference>
<dbReference type="Gene3D" id="3.40.50.300">
    <property type="entry name" value="P-loop containing nucleotide triphosphate hydrolases"/>
    <property type="match status" value="1"/>
</dbReference>
<dbReference type="RefSeq" id="WP_237379501.1">
    <property type="nucleotide sequence ID" value="NZ_CP071793.1"/>
</dbReference>
<keyword evidence="3 5" id="KW-0067">ATP-binding</keyword>
<evidence type="ECO:0000256" key="3">
    <source>
        <dbReference type="ARBA" id="ARBA00022840"/>
    </source>
</evidence>
<keyword evidence="2" id="KW-0547">Nucleotide-binding</keyword>
<dbReference type="EMBL" id="CP071793">
    <property type="protein sequence ID" value="QTD49869.1"/>
    <property type="molecule type" value="Genomic_DNA"/>
</dbReference>
<gene>
    <name evidence="5" type="ORF">J3U87_30170</name>
</gene>
<sequence>MEHLMEARNWYVGYRGGFELGPLHLPLKSGRILGLVGRNGSGKTTLLESLVGLIQPFHGELRVFGSKMKPDDYAWKKELAYVPQIPQFYSRFTVGQYLKFMAGLFPTWSWERCRDMVETCRIPLKAKPEALSKGQRTALATVAALSHQPRILILDEPTAGLDPVIRTKILDWVLDLVNRQPDSTVLITTHILSDIAKIVDELAFMIDHTIDTRLDRDQLEDQWRRVTFRHEGPRLKLPGTLEVQRQGDLYLVLTDQFEILQEALKLHGITPRETSKLSLEEAAVHILERSGA</sequence>
<dbReference type="KEGG" id="scor:J3U87_30170"/>
<dbReference type="PROSITE" id="PS50893">
    <property type="entry name" value="ABC_TRANSPORTER_2"/>
    <property type="match status" value="1"/>
</dbReference>
<dbReference type="CDD" id="cd03230">
    <property type="entry name" value="ABC_DR_subfamily_A"/>
    <property type="match status" value="1"/>
</dbReference>
<dbReference type="PANTHER" id="PTHR42939:SF1">
    <property type="entry name" value="ABC TRANSPORTER ATP-BINDING PROTEIN ALBC-RELATED"/>
    <property type="match status" value="1"/>
</dbReference>
<evidence type="ECO:0000256" key="1">
    <source>
        <dbReference type="ARBA" id="ARBA00022448"/>
    </source>
</evidence>
<dbReference type="InterPro" id="IPR051782">
    <property type="entry name" value="ABC_Transporter_VariousFunc"/>
</dbReference>
<evidence type="ECO:0000256" key="2">
    <source>
        <dbReference type="ARBA" id="ARBA00022741"/>
    </source>
</evidence>
<dbReference type="AlphaFoldDB" id="A0A8A4TIK4"/>
<dbReference type="InterPro" id="IPR027417">
    <property type="entry name" value="P-loop_NTPase"/>
</dbReference>
<evidence type="ECO:0000313" key="5">
    <source>
        <dbReference type="EMBL" id="QTD49869.1"/>
    </source>
</evidence>
<evidence type="ECO:0000313" key="6">
    <source>
        <dbReference type="Proteomes" id="UP000663929"/>
    </source>
</evidence>
<dbReference type="GO" id="GO:0005524">
    <property type="term" value="F:ATP binding"/>
    <property type="evidence" value="ECO:0007669"/>
    <property type="project" value="UniProtKB-KW"/>
</dbReference>
<evidence type="ECO:0000259" key="4">
    <source>
        <dbReference type="PROSITE" id="PS50893"/>
    </source>
</evidence>
<organism evidence="5 6">
    <name type="scientific">Sulfidibacter corallicola</name>
    <dbReference type="NCBI Taxonomy" id="2818388"/>
    <lineage>
        <taxon>Bacteria</taxon>
        <taxon>Pseudomonadati</taxon>
        <taxon>Acidobacteriota</taxon>
        <taxon>Holophagae</taxon>
        <taxon>Acanthopleuribacterales</taxon>
        <taxon>Acanthopleuribacteraceae</taxon>
        <taxon>Sulfidibacter</taxon>
    </lineage>
</organism>
<dbReference type="SUPFAM" id="SSF52540">
    <property type="entry name" value="P-loop containing nucleoside triphosphate hydrolases"/>
    <property type="match status" value="1"/>
</dbReference>
<dbReference type="InterPro" id="IPR003593">
    <property type="entry name" value="AAA+_ATPase"/>
</dbReference>
<dbReference type="InterPro" id="IPR003439">
    <property type="entry name" value="ABC_transporter-like_ATP-bd"/>
</dbReference>
<dbReference type="GO" id="GO:0016887">
    <property type="term" value="F:ATP hydrolysis activity"/>
    <property type="evidence" value="ECO:0007669"/>
    <property type="project" value="InterPro"/>
</dbReference>
<accession>A0A8A4TIK4</accession>